<accession>A0ABP2AY31</accession>
<name>A0ABP2AY31_9BACT</name>
<evidence type="ECO:0000313" key="2">
    <source>
        <dbReference type="Proteomes" id="UP000182200"/>
    </source>
</evidence>
<evidence type="ECO:0000313" key="1">
    <source>
        <dbReference type="EMBL" id="CUS86333.1"/>
    </source>
</evidence>
<organism evidence="1 2">
    <name type="scientific">Candidatus Kryptonium thompsonii</name>
    <dbReference type="NCBI Taxonomy" id="1633631"/>
    <lineage>
        <taxon>Bacteria</taxon>
        <taxon>Pseudomonadati</taxon>
        <taxon>Candidatus Kryptoniota</taxon>
        <taxon>Candidatus Kryptonium</taxon>
    </lineage>
</organism>
<gene>
    <name evidence="1" type="ORF">JGI8_00992</name>
</gene>
<keyword evidence="2" id="KW-1185">Reference proteome</keyword>
<comment type="caution">
    <text evidence="1">The sequence shown here is derived from an EMBL/GenBank/DDBJ whole genome shotgun (WGS) entry which is preliminary data.</text>
</comment>
<dbReference type="Proteomes" id="UP000182200">
    <property type="component" value="Unassembled WGS sequence"/>
</dbReference>
<evidence type="ECO:0008006" key="3">
    <source>
        <dbReference type="Google" id="ProtNLM"/>
    </source>
</evidence>
<reference evidence="1 2" key="1">
    <citation type="submission" date="2015-11" db="EMBL/GenBank/DDBJ databases">
        <authorList>
            <person name="Varghese N."/>
        </authorList>
    </citation>
    <scope>NUCLEOTIDE SEQUENCE [LARGE SCALE GENOMIC DNA]</scope>
    <source>
        <strain evidence="1 2">JGI-8</strain>
    </source>
</reference>
<sequence length="60" mass="6670">MYAPKLDDTEALSLVCREFVESIFENRNPITDGYAGLKVVKILEAAEKSIKKNGVLVNLD</sequence>
<dbReference type="EMBL" id="CZVI01000010">
    <property type="protein sequence ID" value="CUS86333.1"/>
    <property type="molecule type" value="Genomic_DNA"/>
</dbReference>
<dbReference type="Gene3D" id="3.30.360.10">
    <property type="entry name" value="Dihydrodipicolinate Reductase, domain 2"/>
    <property type="match status" value="1"/>
</dbReference>
<protein>
    <recommendedName>
        <fullName evidence="3">Gfo/Idh/MocA-like oxidoreductase C-terminal domain-containing protein</fullName>
    </recommendedName>
</protein>
<proteinExistence type="predicted"/>